<dbReference type="Pfam" id="PF00106">
    <property type="entry name" value="adh_short"/>
    <property type="match status" value="1"/>
</dbReference>
<name>A0ABP9QTL7_9PSEU</name>
<comment type="similarity">
    <text evidence="1 3">Belongs to the short-chain dehydrogenases/reductases (SDR) family.</text>
</comment>
<feature type="region of interest" description="Disordered" evidence="4">
    <location>
        <begin position="293"/>
        <end position="323"/>
    </location>
</feature>
<dbReference type="InterPro" id="IPR020904">
    <property type="entry name" value="Sc_DH/Rdtase_CS"/>
</dbReference>
<dbReference type="RefSeq" id="WP_185059803.1">
    <property type="nucleotide sequence ID" value="NZ_BAABJP010000037.1"/>
</dbReference>
<evidence type="ECO:0000256" key="1">
    <source>
        <dbReference type="ARBA" id="ARBA00006484"/>
    </source>
</evidence>
<evidence type="ECO:0000256" key="4">
    <source>
        <dbReference type="SAM" id="MobiDB-lite"/>
    </source>
</evidence>
<keyword evidence="2" id="KW-0560">Oxidoreductase</keyword>
<sequence length="323" mass="33231">MSDLTGKRVLITGAGRGIGAATAARLAAEGARVALLDREDRVRQVAADLDSGHLGVVADVTDSAALDKAVAEVLAEFGGLDVVVANAGIASWQTADRTDIDAFARTVDINLTGVFRTVRAALPAILESRGYVLVVASLASLIPLPGGSAYGASKAGVEAFANALRLELRGRGVAVGSTHMSIIRTDLVGDVADEMPLVERLVNGPASRLLGARTAEECADAFVRGIRRRARRVYVPEAGALLHWLRPVINSAAADLLLATAARGVLDRMFGALGELGTSTAERNAVRSDVVASNAAASNAVAPRAASAAADRNAAASKAKARR</sequence>
<dbReference type="Gene3D" id="3.40.50.720">
    <property type="entry name" value="NAD(P)-binding Rossmann-like Domain"/>
    <property type="match status" value="1"/>
</dbReference>
<dbReference type="InterPro" id="IPR036291">
    <property type="entry name" value="NAD(P)-bd_dom_sf"/>
</dbReference>
<gene>
    <name evidence="5" type="ORF">GCM10023321_59380</name>
</gene>
<dbReference type="Proteomes" id="UP001428817">
    <property type="component" value="Unassembled WGS sequence"/>
</dbReference>
<dbReference type="PRINTS" id="PR00081">
    <property type="entry name" value="GDHRDH"/>
</dbReference>
<dbReference type="EMBL" id="BAABJP010000037">
    <property type="protein sequence ID" value="GAA5167130.1"/>
    <property type="molecule type" value="Genomic_DNA"/>
</dbReference>
<evidence type="ECO:0000256" key="3">
    <source>
        <dbReference type="RuleBase" id="RU000363"/>
    </source>
</evidence>
<proteinExistence type="inferred from homology"/>
<dbReference type="InterPro" id="IPR002347">
    <property type="entry name" value="SDR_fam"/>
</dbReference>
<evidence type="ECO:0000313" key="6">
    <source>
        <dbReference type="Proteomes" id="UP001428817"/>
    </source>
</evidence>
<organism evidence="5 6">
    <name type="scientific">Pseudonocardia eucalypti</name>
    <dbReference type="NCBI Taxonomy" id="648755"/>
    <lineage>
        <taxon>Bacteria</taxon>
        <taxon>Bacillati</taxon>
        <taxon>Actinomycetota</taxon>
        <taxon>Actinomycetes</taxon>
        <taxon>Pseudonocardiales</taxon>
        <taxon>Pseudonocardiaceae</taxon>
        <taxon>Pseudonocardia</taxon>
    </lineage>
</organism>
<keyword evidence="6" id="KW-1185">Reference proteome</keyword>
<dbReference type="NCBIfam" id="NF004526">
    <property type="entry name" value="PRK05872.1"/>
    <property type="match status" value="1"/>
</dbReference>
<evidence type="ECO:0000256" key="2">
    <source>
        <dbReference type="ARBA" id="ARBA00023002"/>
    </source>
</evidence>
<comment type="caution">
    <text evidence="5">The sequence shown here is derived from an EMBL/GenBank/DDBJ whole genome shotgun (WGS) entry which is preliminary data.</text>
</comment>
<dbReference type="PROSITE" id="PS00061">
    <property type="entry name" value="ADH_SHORT"/>
    <property type="match status" value="1"/>
</dbReference>
<dbReference type="PANTHER" id="PTHR44196">
    <property type="entry name" value="DEHYDROGENASE/REDUCTASE SDR FAMILY MEMBER 7B"/>
    <property type="match status" value="1"/>
</dbReference>
<reference evidence="6" key="1">
    <citation type="journal article" date="2019" name="Int. J. Syst. Evol. Microbiol.">
        <title>The Global Catalogue of Microorganisms (GCM) 10K type strain sequencing project: providing services to taxonomists for standard genome sequencing and annotation.</title>
        <authorList>
            <consortium name="The Broad Institute Genomics Platform"/>
            <consortium name="The Broad Institute Genome Sequencing Center for Infectious Disease"/>
            <person name="Wu L."/>
            <person name="Ma J."/>
        </authorList>
    </citation>
    <scope>NUCLEOTIDE SEQUENCE [LARGE SCALE GENOMIC DNA]</scope>
    <source>
        <strain evidence="6">JCM 18303</strain>
    </source>
</reference>
<dbReference type="CDD" id="cd05233">
    <property type="entry name" value="SDR_c"/>
    <property type="match status" value="1"/>
</dbReference>
<accession>A0ABP9QTL7</accession>
<evidence type="ECO:0000313" key="5">
    <source>
        <dbReference type="EMBL" id="GAA5167130.1"/>
    </source>
</evidence>
<dbReference type="PANTHER" id="PTHR44196:SF1">
    <property type="entry name" value="DEHYDROGENASE_REDUCTASE SDR FAMILY MEMBER 7B"/>
    <property type="match status" value="1"/>
</dbReference>
<dbReference type="SUPFAM" id="SSF51735">
    <property type="entry name" value="NAD(P)-binding Rossmann-fold domains"/>
    <property type="match status" value="1"/>
</dbReference>
<dbReference type="PRINTS" id="PR00080">
    <property type="entry name" value="SDRFAMILY"/>
</dbReference>
<protein>
    <submittedName>
        <fullName evidence="5">SDR family oxidoreductase</fullName>
    </submittedName>
</protein>